<comment type="caution">
    <text evidence="3">The sequence shown here is derived from an EMBL/GenBank/DDBJ whole genome shotgun (WGS) entry which is preliminary data.</text>
</comment>
<feature type="transmembrane region" description="Helical" evidence="2">
    <location>
        <begin position="15"/>
        <end position="32"/>
    </location>
</feature>
<keyword evidence="4" id="KW-1185">Reference proteome</keyword>
<keyword evidence="2" id="KW-0812">Transmembrane</keyword>
<organism evidence="3 4">
    <name type="scientific">Sulfuritortus calidifontis</name>
    <dbReference type="NCBI Taxonomy" id="1914471"/>
    <lineage>
        <taxon>Bacteria</taxon>
        <taxon>Pseudomonadati</taxon>
        <taxon>Pseudomonadota</taxon>
        <taxon>Betaproteobacteria</taxon>
        <taxon>Nitrosomonadales</taxon>
        <taxon>Thiobacillaceae</taxon>
        <taxon>Sulfuritortus</taxon>
    </lineage>
</organism>
<evidence type="ECO:0000313" key="3">
    <source>
        <dbReference type="EMBL" id="TCS73340.1"/>
    </source>
</evidence>
<protein>
    <submittedName>
        <fullName evidence="3">Uncharacterized protein</fullName>
    </submittedName>
</protein>
<proteinExistence type="predicted"/>
<sequence length="73" mass="8118">MSAPEAGNRRRLPRGPLWVILAALLLVAWALWQVRQPSRPLPEVPPSKAIPADLPHPQDPRRQQPEPGPAQKP</sequence>
<reference evidence="3 4" key="1">
    <citation type="submission" date="2019-03" db="EMBL/GenBank/DDBJ databases">
        <title>Genomic Encyclopedia of Type Strains, Phase IV (KMG-IV): sequencing the most valuable type-strain genomes for metagenomic binning, comparative biology and taxonomic classification.</title>
        <authorList>
            <person name="Goeker M."/>
        </authorList>
    </citation>
    <scope>NUCLEOTIDE SEQUENCE [LARGE SCALE GENOMIC DNA]</scope>
    <source>
        <strain evidence="3 4">DSM 103923</strain>
    </source>
</reference>
<feature type="region of interest" description="Disordered" evidence="1">
    <location>
        <begin position="38"/>
        <end position="73"/>
    </location>
</feature>
<evidence type="ECO:0000256" key="1">
    <source>
        <dbReference type="SAM" id="MobiDB-lite"/>
    </source>
</evidence>
<dbReference type="EMBL" id="SLZY01000002">
    <property type="protein sequence ID" value="TCS73340.1"/>
    <property type="molecule type" value="Genomic_DNA"/>
</dbReference>
<accession>A0A4R3JZP3</accession>
<dbReference type="AlphaFoldDB" id="A0A4R3JZP3"/>
<evidence type="ECO:0000256" key="2">
    <source>
        <dbReference type="SAM" id="Phobius"/>
    </source>
</evidence>
<keyword evidence="2" id="KW-1133">Transmembrane helix</keyword>
<dbReference type="Proteomes" id="UP000295135">
    <property type="component" value="Unassembled WGS sequence"/>
</dbReference>
<dbReference type="RefSeq" id="WP_126458557.1">
    <property type="nucleotide sequence ID" value="NZ_AP018721.1"/>
</dbReference>
<evidence type="ECO:0000313" key="4">
    <source>
        <dbReference type="Proteomes" id="UP000295135"/>
    </source>
</evidence>
<keyword evidence="2" id="KW-0472">Membrane</keyword>
<gene>
    <name evidence="3" type="ORF">EDC61_102110</name>
</gene>
<name>A0A4R3JZP3_9PROT</name>